<proteinExistence type="predicted"/>
<sequence>MGTVVEALRDKENAPSDPLGVIEIGGLPLLPSFSEEMIQEARALKTLSIEGAHGREDPFRDYFTGVKDTTVLSDLEVSRKDSGEESILFNEAQQALNRASALHREAFYRSRADLSRYEADIQRLT</sequence>
<evidence type="ECO:0000313" key="1">
    <source>
        <dbReference type="RefSeq" id="XP_016446535.1"/>
    </source>
</evidence>
<dbReference type="RefSeq" id="XP_016446535.1">
    <property type="nucleotide sequence ID" value="XM_016591049.1"/>
</dbReference>
<protein>
    <submittedName>
        <fullName evidence="1">Uncharacterized protein isoform X2</fullName>
    </submittedName>
</protein>
<dbReference type="OrthoDB" id="1240482at2759"/>
<accession>A0A1S3Y326</accession>
<organism evidence="1">
    <name type="scientific">Nicotiana tabacum</name>
    <name type="common">Common tobacco</name>
    <dbReference type="NCBI Taxonomy" id="4097"/>
    <lineage>
        <taxon>Eukaryota</taxon>
        <taxon>Viridiplantae</taxon>
        <taxon>Streptophyta</taxon>
        <taxon>Embryophyta</taxon>
        <taxon>Tracheophyta</taxon>
        <taxon>Spermatophyta</taxon>
        <taxon>Magnoliopsida</taxon>
        <taxon>eudicotyledons</taxon>
        <taxon>Gunneridae</taxon>
        <taxon>Pentapetalae</taxon>
        <taxon>asterids</taxon>
        <taxon>lamiids</taxon>
        <taxon>Solanales</taxon>
        <taxon>Solanaceae</taxon>
        <taxon>Nicotianoideae</taxon>
        <taxon>Nicotianeae</taxon>
        <taxon>Nicotiana</taxon>
    </lineage>
</organism>
<name>A0A1S3Y326_TOBAC</name>
<gene>
    <name evidence="1" type="primary">LOC107771615</name>
</gene>
<reference evidence="1" key="1">
    <citation type="submission" date="2025-08" db="UniProtKB">
        <authorList>
            <consortium name="RefSeq"/>
        </authorList>
    </citation>
    <scope>IDENTIFICATION</scope>
</reference>
<dbReference type="AlphaFoldDB" id="A0A1S3Y326"/>